<dbReference type="Proteomes" id="UP000053317">
    <property type="component" value="Unassembled WGS sequence"/>
</dbReference>
<dbReference type="PANTHER" id="PTHR10285">
    <property type="entry name" value="URIDINE KINASE"/>
    <property type="match status" value="1"/>
</dbReference>
<keyword evidence="3" id="KW-0963">Cytoplasm</keyword>
<evidence type="ECO:0000256" key="7">
    <source>
        <dbReference type="ARBA" id="ARBA00022840"/>
    </source>
</evidence>
<evidence type="ECO:0000256" key="6">
    <source>
        <dbReference type="ARBA" id="ARBA00022777"/>
    </source>
</evidence>
<evidence type="ECO:0000313" key="11">
    <source>
        <dbReference type="Proteomes" id="UP000053317"/>
    </source>
</evidence>
<keyword evidence="7" id="KW-0067">ATP-binding</keyword>
<name>A0A0G2GVZ6_PHACM</name>
<evidence type="ECO:0000313" key="10">
    <source>
        <dbReference type="EMBL" id="KKY20865.1"/>
    </source>
</evidence>
<organism evidence="10 11">
    <name type="scientific">Phaeomoniella chlamydospora</name>
    <name type="common">Phaeoacremonium chlamydosporum</name>
    <dbReference type="NCBI Taxonomy" id="158046"/>
    <lineage>
        <taxon>Eukaryota</taxon>
        <taxon>Fungi</taxon>
        <taxon>Dikarya</taxon>
        <taxon>Ascomycota</taxon>
        <taxon>Pezizomycotina</taxon>
        <taxon>Eurotiomycetes</taxon>
        <taxon>Chaetothyriomycetidae</taxon>
        <taxon>Phaeomoniellales</taxon>
        <taxon>Phaeomoniellaceae</taxon>
        <taxon>Phaeomoniella</taxon>
    </lineage>
</organism>
<keyword evidence="5" id="KW-0547">Nucleotide-binding</keyword>
<dbReference type="EMBL" id="LCWF01000092">
    <property type="protein sequence ID" value="KKY20865.1"/>
    <property type="molecule type" value="Genomic_DNA"/>
</dbReference>
<dbReference type="GO" id="GO:0005737">
    <property type="term" value="C:cytoplasm"/>
    <property type="evidence" value="ECO:0007669"/>
    <property type="project" value="UniProtKB-SubCell"/>
</dbReference>
<comment type="similarity">
    <text evidence="9">Belongs to the GLYK kinase family.</text>
</comment>
<comment type="subcellular location">
    <subcellularLocation>
        <location evidence="2">Cytoplasm</location>
    </subcellularLocation>
    <subcellularLocation>
        <location evidence="1">Nucleus</location>
    </subcellularLocation>
</comment>
<keyword evidence="6 10" id="KW-0418">Kinase</keyword>
<evidence type="ECO:0000256" key="1">
    <source>
        <dbReference type="ARBA" id="ARBA00004123"/>
    </source>
</evidence>
<evidence type="ECO:0000256" key="4">
    <source>
        <dbReference type="ARBA" id="ARBA00022679"/>
    </source>
</evidence>
<reference evidence="10 11" key="1">
    <citation type="submission" date="2015-05" db="EMBL/GenBank/DDBJ databases">
        <title>Distinctive expansion of gene families associated with plant cell wall degradation and secondary metabolism in the genomes of grapevine trunk pathogens.</title>
        <authorList>
            <person name="Lawrence D.P."/>
            <person name="Travadon R."/>
            <person name="Rolshausen P.E."/>
            <person name="Baumgartner K."/>
        </authorList>
    </citation>
    <scope>NUCLEOTIDE SEQUENCE [LARGE SCALE GENOMIC DNA]</scope>
    <source>
        <strain evidence="10">UCRPC4</strain>
    </source>
</reference>
<reference evidence="10 11" key="2">
    <citation type="submission" date="2015-05" db="EMBL/GenBank/DDBJ databases">
        <authorList>
            <person name="Morales-Cruz A."/>
            <person name="Amrine K.C."/>
            <person name="Cantu D."/>
        </authorList>
    </citation>
    <scope>NUCLEOTIDE SEQUENCE [LARGE SCALE GENOMIC DNA]</scope>
    <source>
        <strain evidence="10">UCRPC4</strain>
    </source>
</reference>
<dbReference type="GO" id="GO:0005634">
    <property type="term" value="C:nucleus"/>
    <property type="evidence" value="ECO:0007669"/>
    <property type="project" value="UniProtKB-SubCell"/>
</dbReference>
<keyword evidence="11" id="KW-1185">Reference proteome</keyword>
<dbReference type="AlphaFoldDB" id="A0A0G2GVZ6"/>
<keyword evidence="4" id="KW-0808">Transferase</keyword>
<evidence type="ECO:0000256" key="5">
    <source>
        <dbReference type="ARBA" id="ARBA00022741"/>
    </source>
</evidence>
<comment type="caution">
    <text evidence="10">The sequence shown here is derived from an EMBL/GenBank/DDBJ whole genome shotgun (WGS) entry which is preliminary data.</text>
</comment>
<dbReference type="InterPro" id="IPR027417">
    <property type="entry name" value="P-loop_NTPase"/>
</dbReference>
<dbReference type="SUPFAM" id="SSF52540">
    <property type="entry name" value="P-loop containing nucleoside triphosphate hydrolases"/>
    <property type="match status" value="1"/>
</dbReference>
<keyword evidence="8" id="KW-0539">Nucleus</keyword>
<dbReference type="GO" id="GO:0005524">
    <property type="term" value="F:ATP binding"/>
    <property type="evidence" value="ECO:0007669"/>
    <property type="project" value="UniProtKB-KW"/>
</dbReference>
<gene>
    <name evidence="10" type="ORF">UCRPC4_g04026</name>
</gene>
<dbReference type="Gene3D" id="3.40.50.300">
    <property type="entry name" value="P-loop containing nucleotide triphosphate hydrolases"/>
    <property type="match status" value="1"/>
</dbReference>
<proteinExistence type="inferred from homology"/>
<evidence type="ECO:0000256" key="3">
    <source>
        <dbReference type="ARBA" id="ARBA00022490"/>
    </source>
</evidence>
<evidence type="ECO:0000256" key="8">
    <source>
        <dbReference type="ARBA" id="ARBA00023242"/>
    </source>
</evidence>
<dbReference type="FunFam" id="3.40.50.300:FF:001691">
    <property type="entry name" value="Probable ATP-dependent kinase TDA10"/>
    <property type="match status" value="1"/>
</dbReference>
<dbReference type="OrthoDB" id="347435at2759"/>
<evidence type="ECO:0000256" key="9">
    <source>
        <dbReference type="ARBA" id="ARBA00061312"/>
    </source>
</evidence>
<sequence length="314" mass="35394">MDIDVQARKVIDLISSSLSAAVKKAKESKSPVILGLTGLQGSGKSTWAGSLVRLLTEEHGLRTITVSLDDLYLPHDKLVALRESDPSNGLWRKRGQPGTHDEALGQQFFARLRDCEAHPELRIPSFDKSKFNGEGDRAPITEWPVVQGPVDVVVFEGWCVGFRPLTDNQIEEQWQQAVKQHQAESVHNPRATSGTLANHKLEQLLNINRCLERYCATFMGPQHFDILIHLDTEDLQNVFNWRLQQEEALIKLKGSGMKDEEVIAFIQGYMPAYELYLAKLREGFFHDLEVGSSSNRQVTVLLDPQRKVLSMNLV</sequence>
<protein>
    <submittedName>
        <fullName evidence="10">Putative d-glycerate 3-kinase</fullName>
    </submittedName>
</protein>
<accession>A0A0G2GVZ6</accession>
<dbReference type="GO" id="GO:0016301">
    <property type="term" value="F:kinase activity"/>
    <property type="evidence" value="ECO:0007669"/>
    <property type="project" value="UniProtKB-KW"/>
</dbReference>
<evidence type="ECO:0000256" key="2">
    <source>
        <dbReference type="ARBA" id="ARBA00004496"/>
    </source>
</evidence>